<dbReference type="AlphaFoldDB" id="A0A7X1E922"/>
<dbReference type="RefSeq" id="WP_185661202.1">
    <property type="nucleotide sequence ID" value="NZ_CAWPOO010000012.1"/>
</dbReference>
<accession>A0A7X1E922</accession>
<dbReference type="EMBL" id="JACHVC010000012">
    <property type="protein sequence ID" value="MBC2607355.1"/>
    <property type="molecule type" value="Genomic_DNA"/>
</dbReference>
<protein>
    <submittedName>
        <fullName evidence="1">Uncharacterized protein</fullName>
    </submittedName>
</protein>
<evidence type="ECO:0000313" key="2">
    <source>
        <dbReference type="Proteomes" id="UP000526501"/>
    </source>
</evidence>
<evidence type="ECO:0000313" key="1">
    <source>
        <dbReference type="EMBL" id="MBC2607355.1"/>
    </source>
</evidence>
<dbReference type="Proteomes" id="UP000526501">
    <property type="component" value="Unassembled WGS sequence"/>
</dbReference>
<organism evidence="1 2">
    <name type="scientific">Pelagicoccus albus</name>
    <dbReference type="NCBI Taxonomy" id="415222"/>
    <lineage>
        <taxon>Bacteria</taxon>
        <taxon>Pseudomonadati</taxon>
        <taxon>Verrucomicrobiota</taxon>
        <taxon>Opitutia</taxon>
        <taxon>Puniceicoccales</taxon>
        <taxon>Pelagicoccaceae</taxon>
        <taxon>Pelagicoccus</taxon>
    </lineage>
</organism>
<dbReference type="Pfam" id="PF22396">
    <property type="entry name" value="DUF6976"/>
    <property type="match status" value="1"/>
</dbReference>
<dbReference type="InterPro" id="IPR054249">
    <property type="entry name" value="DUF6976"/>
</dbReference>
<keyword evidence="2" id="KW-1185">Reference proteome</keyword>
<gene>
    <name evidence="1" type="ORF">H5P27_14985</name>
</gene>
<name>A0A7X1E922_9BACT</name>
<sequence length="331" mass="35743">MKNVLSNTLVSLEEAKDLIRKGEPLSVAGSEELLAQLPAGNWIGGTSSYFMAEGGGVLSSDQVFVSHLPEGAGICFKTYEADQLHDIMDDAPDNGFSMVIIPSGSGALRQFSEGSRYWEDILLKPVVGWVSGINLADLGKAVPKVFLGTDASAHDNVAVVAHVSLPAHQLALVETVNIFERDESCVIRFDERGTEVVDCVVDGQRMKFIDFLKSKGNEDGKLPIIGNFSGANINVSIQSVDEESGKVTFYAPVFQDVEYSLAKDIADYSARFTSELDNCDSTGLVSSCNCILNYLHGELEGKKAGELQGPITFGEIAYLLHNQTLVTLRVL</sequence>
<reference evidence="1 2" key="1">
    <citation type="submission" date="2020-07" db="EMBL/GenBank/DDBJ databases">
        <authorList>
            <person name="Feng X."/>
        </authorList>
    </citation>
    <scope>NUCLEOTIDE SEQUENCE [LARGE SCALE GENOMIC DNA]</scope>
    <source>
        <strain evidence="1 2">JCM23202</strain>
    </source>
</reference>
<proteinExistence type="predicted"/>
<comment type="caution">
    <text evidence="1">The sequence shown here is derived from an EMBL/GenBank/DDBJ whole genome shotgun (WGS) entry which is preliminary data.</text>
</comment>